<evidence type="ECO:0000313" key="10">
    <source>
        <dbReference type="Proteomes" id="UP000797356"/>
    </source>
</evidence>
<organism evidence="9 10">
    <name type="scientific">Cocos nucifera</name>
    <name type="common">Coconut palm</name>
    <dbReference type="NCBI Taxonomy" id="13894"/>
    <lineage>
        <taxon>Eukaryota</taxon>
        <taxon>Viridiplantae</taxon>
        <taxon>Streptophyta</taxon>
        <taxon>Embryophyta</taxon>
        <taxon>Tracheophyta</taxon>
        <taxon>Spermatophyta</taxon>
        <taxon>Magnoliopsida</taxon>
        <taxon>Liliopsida</taxon>
        <taxon>Arecaceae</taxon>
        <taxon>Arecoideae</taxon>
        <taxon>Cocoseae</taxon>
        <taxon>Attaleinae</taxon>
        <taxon>Cocos</taxon>
    </lineage>
</organism>
<dbReference type="Proteomes" id="UP000797356">
    <property type="component" value="Chromosome 6"/>
</dbReference>
<evidence type="ECO:0000256" key="5">
    <source>
        <dbReference type="ARBA" id="ARBA00023043"/>
    </source>
</evidence>
<dbReference type="OrthoDB" id="10040922at2759"/>
<dbReference type="AlphaFoldDB" id="A0A8K0N3U7"/>
<proteinExistence type="predicted"/>
<dbReference type="InterPro" id="IPR026961">
    <property type="entry name" value="PGG_dom"/>
</dbReference>
<gene>
    <name evidence="9" type="ORF">COCNU_06G016880</name>
</gene>
<feature type="transmembrane region" description="Helical" evidence="7">
    <location>
        <begin position="118"/>
        <end position="142"/>
    </location>
</feature>
<comment type="subcellular location">
    <subcellularLocation>
        <location evidence="1">Membrane</location>
        <topology evidence="1">Multi-pass membrane protein</topology>
    </subcellularLocation>
</comment>
<protein>
    <submittedName>
        <fullName evidence="9">Putative Ankyrin repeat-containing protein</fullName>
    </submittedName>
</protein>
<dbReference type="GO" id="GO:0005886">
    <property type="term" value="C:plasma membrane"/>
    <property type="evidence" value="ECO:0007669"/>
    <property type="project" value="TreeGrafter"/>
</dbReference>
<evidence type="ECO:0000256" key="4">
    <source>
        <dbReference type="ARBA" id="ARBA00022989"/>
    </source>
</evidence>
<keyword evidence="3" id="KW-0677">Repeat</keyword>
<sequence length="210" mass="22961">MGHLELLAKAICSLEPLLLTRKNFKGDTPLHCEARYKIMTDLINHGSRFTPQRLDLITYHLQRNKEEEINQYRALANNLAIVAVLIATVTFAAAFTLPGGYESDSSPNAGNAILANRAAFKAFMVSDSLAMISSISVAIILLRTGSLDHDTRLYSLITAMKLMWVALGGMLVSFATGVYVTVASDCNWLAILVAVMICTVPVGAWMTTYM</sequence>
<evidence type="ECO:0000259" key="8">
    <source>
        <dbReference type="Pfam" id="PF13962"/>
    </source>
</evidence>
<evidence type="ECO:0000256" key="3">
    <source>
        <dbReference type="ARBA" id="ARBA00022737"/>
    </source>
</evidence>
<accession>A0A8K0N3U7</accession>
<dbReference type="PANTHER" id="PTHR24186">
    <property type="entry name" value="PROTEIN PHOSPHATASE 1 REGULATORY SUBUNIT"/>
    <property type="match status" value="1"/>
</dbReference>
<dbReference type="Pfam" id="PF13962">
    <property type="entry name" value="PGG"/>
    <property type="match status" value="1"/>
</dbReference>
<evidence type="ECO:0000256" key="6">
    <source>
        <dbReference type="ARBA" id="ARBA00023136"/>
    </source>
</evidence>
<reference evidence="9" key="2">
    <citation type="submission" date="2019-07" db="EMBL/GenBank/DDBJ databases">
        <authorList>
            <person name="Yang Y."/>
            <person name="Bocs S."/>
            <person name="Baudouin L."/>
        </authorList>
    </citation>
    <scope>NUCLEOTIDE SEQUENCE</scope>
    <source>
        <tissue evidence="9">Spear leaf of Hainan Tall coconut</tissue>
    </source>
</reference>
<evidence type="ECO:0000256" key="2">
    <source>
        <dbReference type="ARBA" id="ARBA00022692"/>
    </source>
</evidence>
<keyword evidence="4 7" id="KW-1133">Transmembrane helix</keyword>
<name>A0A8K0N3U7_COCNU</name>
<evidence type="ECO:0000256" key="1">
    <source>
        <dbReference type="ARBA" id="ARBA00004141"/>
    </source>
</evidence>
<keyword evidence="5" id="KW-0040">ANK repeat</keyword>
<dbReference type="EMBL" id="CM017877">
    <property type="protein sequence ID" value="KAG1347859.1"/>
    <property type="molecule type" value="Genomic_DNA"/>
</dbReference>
<evidence type="ECO:0000313" key="9">
    <source>
        <dbReference type="EMBL" id="KAG1347859.1"/>
    </source>
</evidence>
<keyword evidence="6 7" id="KW-0472">Membrane</keyword>
<keyword evidence="2 7" id="KW-0812">Transmembrane</keyword>
<feature type="transmembrane region" description="Helical" evidence="7">
    <location>
        <begin position="75"/>
        <end position="98"/>
    </location>
</feature>
<feature type="domain" description="PGG" evidence="8">
    <location>
        <begin position="72"/>
        <end position="180"/>
    </location>
</feature>
<feature type="transmembrane region" description="Helical" evidence="7">
    <location>
        <begin position="188"/>
        <end position="207"/>
    </location>
</feature>
<evidence type="ECO:0000256" key="7">
    <source>
        <dbReference type="SAM" id="Phobius"/>
    </source>
</evidence>
<comment type="caution">
    <text evidence="9">The sequence shown here is derived from an EMBL/GenBank/DDBJ whole genome shotgun (WGS) entry which is preliminary data.</text>
</comment>
<reference evidence="9" key="1">
    <citation type="journal article" date="2017" name="Gigascience">
        <title>The genome draft of coconut (Cocos nucifera).</title>
        <authorList>
            <person name="Xiao Y."/>
            <person name="Xu P."/>
            <person name="Fan H."/>
            <person name="Baudouin L."/>
            <person name="Xia W."/>
            <person name="Bocs S."/>
            <person name="Xu J."/>
            <person name="Li Q."/>
            <person name="Guo A."/>
            <person name="Zhou L."/>
            <person name="Li J."/>
            <person name="Wu Y."/>
            <person name="Ma Z."/>
            <person name="Armero A."/>
            <person name="Issali A.E."/>
            <person name="Liu N."/>
            <person name="Peng M."/>
            <person name="Yang Y."/>
        </authorList>
    </citation>
    <scope>NUCLEOTIDE SEQUENCE</scope>
    <source>
        <tissue evidence="9">Spear leaf of Hainan Tall coconut</tissue>
    </source>
</reference>
<feature type="transmembrane region" description="Helical" evidence="7">
    <location>
        <begin position="162"/>
        <end position="182"/>
    </location>
</feature>
<keyword evidence="10" id="KW-1185">Reference proteome</keyword>
<dbReference type="PANTHER" id="PTHR24186:SF50">
    <property type="entry name" value="ANKYRIN REPEAT-CONTAINING PROTEIN ITN1-LIKE ISOFORM X1"/>
    <property type="match status" value="1"/>
</dbReference>